<evidence type="ECO:0000256" key="1">
    <source>
        <dbReference type="ARBA" id="ARBA00004141"/>
    </source>
</evidence>
<dbReference type="RefSeq" id="WP_184093834.1">
    <property type="nucleotide sequence ID" value="NZ_AP023367.1"/>
</dbReference>
<dbReference type="GO" id="GO:0140359">
    <property type="term" value="F:ABC-type transporter activity"/>
    <property type="evidence" value="ECO:0007669"/>
    <property type="project" value="InterPro"/>
</dbReference>
<evidence type="ECO:0000256" key="3">
    <source>
        <dbReference type="ARBA" id="ARBA00022989"/>
    </source>
</evidence>
<accession>A0A6S6QYZ6</accession>
<dbReference type="Gene3D" id="3.40.1710.10">
    <property type="entry name" value="abc type-2 transporter like domain"/>
    <property type="match status" value="1"/>
</dbReference>
<keyword evidence="4" id="KW-0472">Membrane</keyword>
<evidence type="ECO:0000256" key="2">
    <source>
        <dbReference type="ARBA" id="ARBA00022692"/>
    </source>
</evidence>
<evidence type="ECO:0000313" key="5">
    <source>
        <dbReference type="EMBL" id="BCJ92635.1"/>
    </source>
</evidence>
<keyword evidence="6" id="KW-1185">Reference proteome</keyword>
<evidence type="ECO:0000256" key="4">
    <source>
        <dbReference type="ARBA" id="ARBA00023136"/>
    </source>
</evidence>
<evidence type="ECO:0000313" key="6">
    <source>
        <dbReference type="Proteomes" id="UP000515561"/>
    </source>
</evidence>
<comment type="subcellular location">
    <subcellularLocation>
        <location evidence="1">Membrane</location>
        <topology evidence="1">Multi-pass membrane protein</topology>
    </subcellularLocation>
</comment>
<name>A0A6S6QYZ6_9FIRM</name>
<dbReference type="GO" id="GO:0016020">
    <property type="term" value="C:membrane"/>
    <property type="evidence" value="ECO:0007669"/>
    <property type="project" value="UniProtKB-SubCell"/>
</dbReference>
<sequence>MKGAKEIIKKELARVFNDKKLIVSLFIMPGILIIGMYYFIGQMQSAMINDLEKHISTVYIQNEPEGFKDILAENNFQADIKYLTEGEDLTEVKEGILNGDIDLLVVFDKGFLESINNYQSAEVIPEVKTYYNTSEDYSSNARSLFVTQILTVYQQELLTERFGDLNQLTVFQIDKDPESSVIVNNDKASGKAFGMLLPYLITFMLFQGAMALGVDAITGEKERGTMASMLLTPLKRSEIVVGKIISISILSSLSAVIYAVAMIFAMPLLMSGASSNSGEMALKFTLGQGAELLLILLALVYLYVAIIALASVLARTVKEASSYVAPMMIVVIAAGLITMFTGNSEKQLAMFAIPVYGSAISIQNILVGELTLAQFGMTVGGTVVLAIIITYLITKAFNSEKIMFNA</sequence>
<organism evidence="5 6">
    <name type="scientific">Anaerocolumna cellulosilytica</name>
    <dbReference type="NCBI Taxonomy" id="433286"/>
    <lineage>
        <taxon>Bacteria</taxon>
        <taxon>Bacillati</taxon>
        <taxon>Bacillota</taxon>
        <taxon>Clostridia</taxon>
        <taxon>Lachnospirales</taxon>
        <taxon>Lachnospiraceae</taxon>
        <taxon>Anaerocolumna</taxon>
    </lineage>
</organism>
<dbReference type="PANTHER" id="PTHR43471">
    <property type="entry name" value="ABC TRANSPORTER PERMEASE"/>
    <property type="match status" value="1"/>
</dbReference>
<protein>
    <submittedName>
        <fullName evidence="5">Uncharacterized protein</fullName>
    </submittedName>
</protein>
<reference evidence="5 6" key="1">
    <citation type="journal article" date="2016" name="Int. J. Syst. Evol. Microbiol.">
        <title>Descriptions of Anaerotaenia torta gen. nov., sp. nov. and Anaerocolumna cellulosilytica gen. nov., sp. nov. isolated from a methanogenic reactor of cattle waste.</title>
        <authorList>
            <person name="Uek A."/>
            <person name="Ohtaki Y."/>
            <person name="Kaku N."/>
            <person name="Ueki K."/>
        </authorList>
    </citation>
    <scope>NUCLEOTIDE SEQUENCE [LARGE SCALE GENOMIC DNA]</scope>
    <source>
        <strain evidence="5 6">SN021</strain>
    </source>
</reference>
<dbReference type="AlphaFoldDB" id="A0A6S6QYZ6"/>
<dbReference type="EMBL" id="AP023367">
    <property type="protein sequence ID" value="BCJ92635.1"/>
    <property type="molecule type" value="Genomic_DNA"/>
</dbReference>
<proteinExistence type="predicted"/>
<dbReference type="PANTHER" id="PTHR43471:SF3">
    <property type="entry name" value="ABC TRANSPORTER PERMEASE PROTEIN NATB"/>
    <property type="match status" value="1"/>
</dbReference>
<dbReference type="Proteomes" id="UP000515561">
    <property type="component" value="Chromosome"/>
</dbReference>
<keyword evidence="3" id="KW-1133">Transmembrane helix</keyword>
<keyword evidence="2" id="KW-0812">Transmembrane</keyword>
<dbReference type="KEGG" id="acel:acsn021_02040"/>
<dbReference type="Pfam" id="PF12698">
    <property type="entry name" value="ABC2_membrane_3"/>
    <property type="match status" value="1"/>
</dbReference>
<gene>
    <name evidence="5" type="ORF">acsn021_02040</name>
</gene>
<dbReference type="InterPro" id="IPR013525">
    <property type="entry name" value="ABC2_TM"/>
</dbReference>